<evidence type="ECO:0000256" key="2">
    <source>
        <dbReference type="ARBA" id="ARBA00022670"/>
    </source>
</evidence>
<keyword evidence="5" id="KW-0325">Glycoprotein</keyword>
<feature type="signal peptide" evidence="6">
    <location>
        <begin position="1"/>
        <end position="26"/>
    </location>
</feature>
<proteinExistence type="inferred from homology"/>
<dbReference type="WBParaSite" id="sdigi.contig1129.g10207.t1">
    <property type="protein sequence ID" value="sdigi.contig1129.g10207.t1"/>
    <property type="gene ID" value="sdigi.contig1129.g10207"/>
</dbReference>
<dbReference type="Gene3D" id="1.20.120.980">
    <property type="entry name" value="Serine carboxypeptidase S28, SKS domain"/>
    <property type="match status" value="1"/>
</dbReference>
<dbReference type="AlphaFoldDB" id="A0A915PJ41"/>
<dbReference type="Gene3D" id="3.40.50.1820">
    <property type="entry name" value="alpha/beta hydrolase"/>
    <property type="match status" value="1"/>
</dbReference>
<evidence type="ECO:0000256" key="5">
    <source>
        <dbReference type="ARBA" id="ARBA00023180"/>
    </source>
</evidence>
<evidence type="ECO:0000256" key="4">
    <source>
        <dbReference type="ARBA" id="ARBA00022801"/>
    </source>
</evidence>
<dbReference type="PANTHER" id="PTHR11010:SF34">
    <property type="entry name" value="SERINE PROTEASE F56F10.1-RELATED"/>
    <property type="match status" value="1"/>
</dbReference>
<dbReference type="SUPFAM" id="SSF53474">
    <property type="entry name" value="alpha/beta-Hydrolases"/>
    <property type="match status" value="1"/>
</dbReference>
<dbReference type="GO" id="GO:0006508">
    <property type="term" value="P:proteolysis"/>
    <property type="evidence" value="ECO:0007669"/>
    <property type="project" value="UniProtKB-KW"/>
</dbReference>
<evidence type="ECO:0000256" key="6">
    <source>
        <dbReference type="SAM" id="SignalP"/>
    </source>
</evidence>
<dbReference type="Pfam" id="PF05577">
    <property type="entry name" value="Peptidase_S28"/>
    <property type="match status" value="1"/>
</dbReference>
<keyword evidence="2" id="KW-0645">Protease</keyword>
<evidence type="ECO:0000313" key="7">
    <source>
        <dbReference type="Proteomes" id="UP000887581"/>
    </source>
</evidence>
<keyword evidence="4" id="KW-0378">Hydrolase</keyword>
<dbReference type="InterPro" id="IPR008758">
    <property type="entry name" value="Peptidase_S28"/>
</dbReference>
<keyword evidence="7" id="KW-1185">Reference proteome</keyword>
<evidence type="ECO:0000313" key="8">
    <source>
        <dbReference type="WBParaSite" id="sdigi.contig1129.g10207.t1"/>
    </source>
</evidence>
<dbReference type="InterPro" id="IPR029058">
    <property type="entry name" value="AB_hydrolase_fold"/>
</dbReference>
<evidence type="ECO:0000256" key="3">
    <source>
        <dbReference type="ARBA" id="ARBA00022729"/>
    </source>
</evidence>
<dbReference type="Proteomes" id="UP000887581">
    <property type="component" value="Unplaced"/>
</dbReference>
<protein>
    <submittedName>
        <fullName evidence="8">Uncharacterized protein</fullName>
    </submittedName>
</protein>
<name>A0A915PJ41_9BILA</name>
<accession>A0A915PJ41</accession>
<organism evidence="7 8">
    <name type="scientific">Setaria digitata</name>
    <dbReference type="NCBI Taxonomy" id="48799"/>
    <lineage>
        <taxon>Eukaryota</taxon>
        <taxon>Metazoa</taxon>
        <taxon>Ecdysozoa</taxon>
        <taxon>Nematoda</taxon>
        <taxon>Chromadorea</taxon>
        <taxon>Rhabditida</taxon>
        <taxon>Spirurina</taxon>
        <taxon>Spiruromorpha</taxon>
        <taxon>Filarioidea</taxon>
        <taxon>Setariidae</taxon>
        <taxon>Setaria</taxon>
    </lineage>
</organism>
<comment type="similarity">
    <text evidence="1">Belongs to the peptidase S28 family.</text>
</comment>
<reference evidence="8" key="1">
    <citation type="submission" date="2022-11" db="UniProtKB">
        <authorList>
            <consortium name="WormBaseParasite"/>
        </authorList>
    </citation>
    <scope>IDENTIFICATION</scope>
</reference>
<evidence type="ECO:0000256" key="1">
    <source>
        <dbReference type="ARBA" id="ARBA00011079"/>
    </source>
</evidence>
<feature type="chain" id="PRO_5037644731" evidence="6">
    <location>
        <begin position="27"/>
        <end position="522"/>
    </location>
</feature>
<keyword evidence="3 6" id="KW-0732">Signal</keyword>
<sequence>MLNIFKTARSSFLLALLVVLYDYCNGVSESSTRKSSFYNQPFARFGRLHNDLMNNLIKRKHFTMGKGSRENNATLLELKAYPQVATHWISQRIDHFSQTDQRKYDQRFMYNMEFYNDSGLAFLLVGGEGEIVQQWLGIPSSPVLIWAKKYGAVCFLLEHRFFGKSQPFKDVSVENFQYLSVNQALADLKNFIEIMTKTFFWDVKKPRFVLFGESYSGALAAWFRATNEDLTTAAIVSSGVVQARVNHYDYYKNVEDILKEESSKCAEAIQLGMEEIMSKIYTLNGRLELAEVFDICDPFPEPPTHSVVQHFFGSILFVFGQSVQYSKQRSLSGILEICSAMVNGSEESYMKRIRDAWNIFEEKKESECRDLNYETYLKNRDDLNWFWLSCTEFGFFPTTDNGKSIFGSSLPLSLYINECMSAFGGQNDAEYVRNGVHKTLLKYGGNDNYNGTRTVFVNGSNDPWKSLCCLNCNDTVREVYSVLIEGSHAMDTVPIDLNDSESLRYARAFVDNKLEMFIKQSF</sequence>
<dbReference type="GO" id="GO:0070008">
    <property type="term" value="F:serine-type exopeptidase activity"/>
    <property type="evidence" value="ECO:0007669"/>
    <property type="project" value="InterPro"/>
</dbReference>
<dbReference type="GO" id="GO:0008239">
    <property type="term" value="F:dipeptidyl-peptidase activity"/>
    <property type="evidence" value="ECO:0007669"/>
    <property type="project" value="TreeGrafter"/>
</dbReference>
<dbReference type="InterPro" id="IPR042269">
    <property type="entry name" value="Ser_carbopepase_S28_SKS"/>
</dbReference>
<dbReference type="PANTHER" id="PTHR11010">
    <property type="entry name" value="PROTEASE S28 PRO-X CARBOXYPEPTIDASE-RELATED"/>
    <property type="match status" value="1"/>
</dbReference>